<keyword evidence="1" id="KW-0092">Biotin</keyword>
<dbReference type="Gene3D" id="2.40.50.100">
    <property type="match status" value="1"/>
</dbReference>
<name>A0A3B1BEF2_9ZZZZ</name>
<dbReference type="PANTHER" id="PTHR45266">
    <property type="entry name" value="OXALOACETATE DECARBOXYLASE ALPHA CHAIN"/>
    <property type="match status" value="1"/>
</dbReference>
<dbReference type="PROSITE" id="PS00188">
    <property type="entry name" value="BIOTIN"/>
    <property type="match status" value="1"/>
</dbReference>
<evidence type="ECO:0000256" key="2">
    <source>
        <dbReference type="SAM" id="MobiDB-lite"/>
    </source>
</evidence>
<dbReference type="InterPro" id="IPR011053">
    <property type="entry name" value="Single_hybrid_motif"/>
</dbReference>
<feature type="region of interest" description="Disordered" evidence="2">
    <location>
        <begin position="53"/>
        <end position="77"/>
    </location>
</feature>
<proteinExistence type="predicted"/>
<dbReference type="FunFam" id="2.40.50.100:FF:000003">
    <property type="entry name" value="Acetyl-CoA carboxylase biotin carboxyl carrier protein"/>
    <property type="match status" value="1"/>
</dbReference>
<dbReference type="EMBL" id="UOGD01000050">
    <property type="protein sequence ID" value="VAX16489.1"/>
    <property type="molecule type" value="Genomic_DNA"/>
</dbReference>
<dbReference type="SUPFAM" id="SSF51230">
    <property type="entry name" value="Single hybrid motif"/>
    <property type="match status" value="1"/>
</dbReference>
<evidence type="ECO:0000256" key="1">
    <source>
        <dbReference type="ARBA" id="ARBA00023267"/>
    </source>
</evidence>
<dbReference type="InterPro" id="IPR050709">
    <property type="entry name" value="Biotin_Carboxyl_Carrier/Decarb"/>
</dbReference>
<dbReference type="AlphaFoldDB" id="A0A3B1BEF2"/>
<accession>A0A3B1BEF2</accession>
<dbReference type="PANTHER" id="PTHR45266:SF3">
    <property type="entry name" value="OXALOACETATE DECARBOXYLASE ALPHA CHAIN"/>
    <property type="match status" value="1"/>
</dbReference>
<dbReference type="CDD" id="cd06850">
    <property type="entry name" value="biotinyl_domain"/>
    <property type="match status" value="1"/>
</dbReference>
<dbReference type="InterPro" id="IPR001882">
    <property type="entry name" value="Biotin_BS"/>
</dbReference>
<feature type="domain" description="Lipoyl-binding" evidence="3">
    <location>
        <begin position="75"/>
        <end position="144"/>
    </location>
</feature>
<dbReference type="InterPro" id="IPR000089">
    <property type="entry name" value="Biotin_lipoyl"/>
</dbReference>
<reference evidence="4" key="1">
    <citation type="submission" date="2018-06" db="EMBL/GenBank/DDBJ databases">
        <authorList>
            <person name="Zhirakovskaya E."/>
        </authorList>
    </citation>
    <scope>NUCLEOTIDE SEQUENCE</scope>
</reference>
<organism evidence="4">
    <name type="scientific">hydrothermal vent metagenome</name>
    <dbReference type="NCBI Taxonomy" id="652676"/>
    <lineage>
        <taxon>unclassified sequences</taxon>
        <taxon>metagenomes</taxon>
        <taxon>ecological metagenomes</taxon>
    </lineage>
</organism>
<dbReference type="Pfam" id="PF00364">
    <property type="entry name" value="Biotin_lipoyl"/>
    <property type="match status" value="1"/>
</dbReference>
<dbReference type="PROSITE" id="PS50968">
    <property type="entry name" value="BIOTINYL_LIPOYL"/>
    <property type="match status" value="1"/>
</dbReference>
<evidence type="ECO:0000259" key="3">
    <source>
        <dbReference type="PROSITE" id="PS50968"/>
    </source>
</evidence>
<protein>
    <submittedName>
        <fullName evidence="4">Biotin carboxyl carrier protein of methylmalonyl-CoA decarboxylase</fullName>
    </submittedName>
</protein>
<gene>
    <name evidence="4" type="ORF">MNBD_IGNAVI01-948</name>
</gene>
<sequence>MKKFKFNIRGNDYNVEILNLEDNIAEVEVNGSVYQVEIERHIKETKTPKLLRPKIIHSGGSDTSKTSKPGEKKGVGNVKAPLPGTILEIKVNVGDTVKVGDVLLIMEAMKMENNIKSDKSGKINKIKVNNGDSVLEGDVLVEIGE</sequence>
<evidence type="ECO:0000313" key="4">
    <source>
        <dbReference type="EMBL" id="VAX16489.1"/>
    </source>
</evidence>